<evidence type="ECO:0000256" key="2">
    <source>
        <dbReference type="ARBA" id="ARBA00022737"/>
    </source>
</evidence>
<dbReference type="STRING" id="5643.A0A060SHC0"/>
<feature type="region of interest" description="Disordered" evidence="5">
    <location>
        <begin position="288"/>
        <end position="321"/>
    </location>
</feature>
<feature type="compositionally biased region" description="Basic and acidic residues" evidence="5">
    <location>
        <begin position="237"/>
        <end position="246"/>
    </location>
</feature>
<keyword evidence="7" id="KW-1185">Reference proteome</keyword>
<feature type="compositionally biased region" description="Polar residues" evidence="5">
    <location>
        <begin position="188"/>
        <end position="197"/>
    </location>
</feature>
<accession>A0A060SHC0</accession>
<dbReference type="InterPro" id="IPR051580">
    <property type="entry name" value="ZnF-Chromatin_assoc"/>
</dbReference>
<comment type="caution">
    <text evidence="6">The sequence shown here is derived from an EMBL/GenBank/DDBJ whole genome shotgun (WGS) entry which is preliminary data.</text>
</comment>
<dbReference type="AlphaFoldDB" id="A0A060SHC0"/>
<dbReference type="GO" id="GO:0008270">
    <property type="term" value="F:zinc ion binding"/>
    <property type="evidence" value="ECO:0007669"/>
    <property type="project" value="UniProtKB-KW"/>
</dbReference>
<evidence type="ECO:0000313" key="6">
    <source>
        <dbReference type="EMBL" id="CDO71783.1"/>
    </source>
</evidence>
<dbReference type="PANTHER" id="PTHR23057">
    <property type="entry name" value="JUXTAPOSED WITH ANOTHER ZINC FINGER PROTEIN 1"/>
    <property type="match status" value="1"/>
</dbReference>
<dbReference type="PANTHER" id="PTHR23057:SF0">
    <property type="entry name" value="JUXTAPOSED WITH ANOTHER ZINC FINGER PROTEIN 1"/>
    <property type="match status" value="1"/>
</dbReference>
<dbReference type="EMBL" id="CCBP010000107">
    <property type="protein sequence ID" value="CDO71783.1"/>
    <property type="molecule type" value="Genomic_DNA"/>
</dbReference>
<evidence type="ECO:0000256" key="1">
    <source>
        <dbReference type="ARBA" id="ARBA00022723"/>
    </source>
</evidence>
<dbReference type="OrthoDB" id="3269380at2759"/>
<dbReference type="GO" id="GO:0005634">
    <property type="term" value="C:nucleus"/>
    <property type="evidence" value="ECO:0007669"/>
    <property type="project" value="TreeGrafter"/>
</dbReference>
<dbReference type="OMA" id="KGTCTIV"/>
<feature type="compositionally biased region" description="Acidic residues" evidence="5">
    <location>
        <begin position="311"/>
        <end position="321"/>
    </location>
</feature>
<dbReference type="Proteomes" id="UP000029665">
    <property type="component" value="Unassembled WGS sequence"/>
</dbReference>
<reference evidence="6" key="1">
    <citation type="submission" date="2014-01" db="EMBL/GenBank/DDBJ databases">
        <title>The genome of the white-rot fungus Pycnoporus cinnabarinus: a basidiomycete model with a versatile arsenal for lignocellulosic biomass breakdown.</title>
        <authorList>
            <person name="Levasseur A."/>
            <person name="Lomascolo A."/>
            <person name="Ruiz-Duenas F.J."/>
            <person name="Uzan E."/>
            <person name="Piumi F."/>
            <person name="Kues U."/>
            <person name="Ram A.F.J."/>
            <person name="Murat C."/>
            <person name="Haon M."/>
            <person name="Benoit I."/>
            <person name="Arfi Y."/>
            <person name="Chevret D."/>
            <person name="Drula E."/>
            <person name="Kwon M.J."/>
            <person name="Gouret P."/>
            <person name="Lesage-Meessen L."/>
            <person name="Lombard V."/>
            <person name="Mariette J."/>
            <person name="Noirot C."/>
            <person name="Park J."/>
            <person name="Patyshakuliyeva A."/>
            <person name="Wieneger R.A.B."/>
            <person name="Wosten H.A.B."/>
            <person name="Martin F."/>
            <person name="Coutinho P.M."/>
            <person name="de Vries R."/>
            <person name="Martinez A.T."/>
            <person name="Klopp C."/>
            <person name="Pontarotti P."/>
            <person name="Henrissat B."/>
            <person name="Record E."/>
        </authorList>
    </citation>
    <scope>NUCLEOTIDE SEQUENCE [LARGE SCALE GENOMIC DNA]</scope>
    <source>
        <strain evidence="6">BRFM137</strain>
    </source>
</reference>
<sequence length="321" mass="34345">MASFDALDFMSSAQSPFSPDNDPLFDSYIDSSAYSDQALCSNFSCCGQNLPDLHRLLDHFEEQHVLPFPADNRPIYSSPVYARPAGPHASYILSYPQPNPPLQPVSHPMSSAHGPLRPVPDVHHVPDLIHSPASLASTSVPSSCYASPNPGEPLCLPPSLFSFQPPRASTPPPSSLGLSTQPEDDNLLDSNLVTPISRSAVGPQRSSKQSNRADPLARSRPLAQTPERPTSTHSASRRRDGREKMYKCPSYLNPNGLKYHLEKGTCTNADERPRVPLPASVIAAAMAPGSVSTTPEPPASVAASVSSADSDAGDDAFDDRT</sequence>
<evidence type="ECO:0000256" key="5">
    <source>
        <dbReference type="SAM" id="MobiDB-lite"/>
    </source>
</evidence>
<protein>
    <submittedName>
        <fullName evidence="6">Uncharacterized protein</fullName>
    </submittedName>
</protein>
<evidence type="ECO:0000313" key="7">
    <source>
        <dbReference type="Proteomes" id="UP000029665"/>
    </source>
</evidence>
<feature type="compositionally biased region" description="Low complexity" evidence="5">
    <location>
        <begin position="299"/>
        <end position="310"/>
    </location>
</feature>
<evidence type="ECO:0000256" key="3">
    <source>
        <dbReference type="ARBA" id="ARBA00022771"/>
    </source>
</evidence>
<organism evidence="6 7">
    <name type="scientific">Pycnoporus cinnabarinus</name>
    <name type="common">Cinnabar-red polypore</name>
    <name type="synonym">Trametes cinnabarina</name>
    <dbReference type="NCBI Taxonomy" id="5643"/>
    <lineage>
        <taxon>Eukaryota</taxon>
        <taxon>Fungi</taxon>
        <taxon>Dikarya</taxon>
        <taxon>Basidiomycota</taxon>
        <taxon>Agaricomycotina</taxon>
        <taxon>Agaricomycetes</taxon>
        <taxon>Polyporales</taxon>
        <taxon>Polyporaceae</taxon>
        <taxon>Trametes</taxon>
    </lineage>
</organism>
<evidence type="ECO:0000256" key="4">
    <source>
        <dbReference type="ARBA" id="ARBA00022833"/>
    </source>
</evidence>
<proteinExistence type="predicted"/>
<keyword evidence="1" id="KW-0479">Metal-binding</keyword>
<keyword evidence="4" id="KW-0862">Zinc</keyword>
<feature type="region of interest" description="Disordered" evidence="5">
    <location>
        <begin position="156"/>
        <end position="248"/>
    </location>
</feature>
<keyword evidence="3" id="KW-0863">Zinc-finger</keyword>
<gene>
    <name evidence="6" type="ORF">BN946_scf184939.g7</name>
</gene>
<dbReference type="HOGENOM" id="CLU_866375_0_0_1"/>
<keyword evidence="2" id="KW-0677">Repeat</keyword>
<name>A0A060SHC0_PYCCI</name>